<dbReference type="SUPFAM" id="SSF81383">
    <property type="entry name" value="F-box domain"/>
    <property type="match status" value="1"/>
</dbReference>
<evidence type="ECO:0000256" key="1">
    <source>
        <dbReference type="SAM" id="Coils"/>
    </source>
</evidence>
<sequence length="263" mass="30362">MLGLPDELWRHILETGIRKSQFTYRDLCCISIVCRRLHRLSGEDTIWSTLLSSDFPPAPLQLQNPRSKGGNSPRSPSAKSSYRIRFEREREKAATAHRRALLRKESQIMEHQRRIREIENQLGLETDKKRAAAAELSSLAKARQATVALNVWQPEVVRSRQKQIVEQCAVPIEFRVRSLEMEVKLCKQQISGCNKAYMDEIKRLQTAKEELAFLKYHPLQDYGLGSCGDDESMKKRKKLKRCINFPEKQGSSPWAPTWDQLEG</sequence>
<dbReference type="PROSITE" id="PS50181">
    <property type="entry name" value="FBOX"/>
    <property type="match status" value="1"/>
</dbReference>
<accession>A0A2P2KLF8</accession>
<feature type="region of interest" description="Disordered" evidence="2">
    <location>
        <begin position="58"/>
        <end position="82"/>
    </location>
</feature>
<evidence type="ECO:0000313" key="4">
    <source>
        <dbReference type="EMBL" id="MBX06530.1"/>
    </source>
</evidence>
<dbReference type="AlphaFoldDB" id="A0A2P2KLF8"/>
<dbReference type="EMBL" id="GGEC01026044">
    <property type="protein sequence ID" value="MBX06528.1"/>
    <property type="molecule type" value="Transcribed_RNA"/>
</dbReference>
<keyword evidence="1" id="KW-0175">Coiled coil</keyword>
<proteinExistence type="predicted"/>
<feature type="compositionally biased region" description="Polar residues" evidence="2">
    <location>
        <begin position="61"/>
        <end position="80"/>
    </location>
</feature>
<dbReference type="Gene3D" id="1.20.1280.50">
    <property type="match status" value="1"/>
</dbReference>
<evidence type="ECO:0000259" key="3">
    <source>
        <dbReference type="PROSITE" id="PS50181"/>
    </source>
</evidence>
<dbReference type="InterPro" id="IPR036047">
    <property type="entry name" value="F-box-like_dom_sf"/>
</dbReference>
<dbReference type="InterPro" id="IPR001810">
    <property type="entry name" value="F-box_dom"/>
</dbReference>
<reference evidence="4" key="1">
    <citation type="submission" date="2018-02" db="EMBL/GenBank/DDBJ databases">
        <title>Rhizophora mucronata_Transcriptome.</title>
        <authorList>
            <person name="Meera S.P."/>
            <person name="Sreeshan A."/>
            <person name="Augustine A."/>
        </authorList>
    </citation>
    <scope>NUCLEOTIDE SEQUENCE</scope>
    <source>
        <tissue evidence="4">Leaf</tissue>
    </source>
</reference>
<feature type="domain" description="F-box" evidence="3">
    <location>
        <begin position="1"/>
        <end position="50"/>
    </location>
</feature>
<dbReference type="EMBL" id="GGEC01026046">
    <property type="protein sequence ID" value="MBX06530.1"/>
    <property type="molecule type" value="Transcribed_RNA"/>
</dbReference>
<organism evidence="4">
    <name type="scientific">Rhizophora mucronata</name>
    <name type="common">Asiatic mangrove</name>
    <dbReference type="NCBI Taxonomy" id="61149"/>
    <lineage>
        <taxon>Eukaryota</taxon>
        <taxon>Viridiplantae</taxon>
        <taxon>Streptophyta</taxon>
        <taxon>Embryophyta</taxon>
        <taxon>Tracheophyta</taxon>
        <taxon>Spermatophyta</taxon>
        <taxon>Magnoliopsida</taxon>
        <taxon>eudicotyledons</taxon>
        <taxon>Gunneridae</taxon>
        <taxon>Pentapetalae</taxon>
        <taxon>rosids</taxon>
        <taxon>fabids</taxon>
        <taxon>Malpighiales</taxon>
        <taxon>Rhizophoraceae</taxon>
        <taxon>Rhizophora</taxon>
    </lineage>
</organism>
<name>A0A2P2KLF8_RHIMU</name>
<protein>
    <submittedName>
        <fullName evidence="4">Uncharacterized protein MANES_13G150700</fullName>
    </submittedName>
</protein>
<dbReference type="Pfam" id="PF12937">
    <property type="entry name" value="F-box-like"/>
    <property type="match status" value="1"/>
</dbReference>
<evidence type="ECO:0000256" key="2">
    <source>
        <dbReference type="SAM" id="MobiDB-lite"/>
    </source>
</evidence>
<feature type="coiled-coil region" evidence="1">
    <location>
        <begin position="101"/>
        <end position="128"/>
    </location>
</feature>